<dbReference type="EnsemblMetazoa" id="XM_016804899.2">
    <property type="protein sequence ID" value="XP_016660388.1"/>
    <property type="gene ID" value="LOC107883917"/>
</dbReference>
<dbReference type="RefSeq" id="XP_016660388.1">
    <property type="nucleotide sequence ID" value="XM_016804899.1"/>
</dbReference>
<sequence length="274" mass="32345">MKLFRLIKNSNDTSLLQEDLSFLANWCDINKLPLNFEKCKVMSFTRSRNTILHTYSLRNHHLHRVKEFCDLGVIFESDLTFNHHIQHIINKSSSILGFITRNCKDFKNHNSLTILFMSLVRSKLEYNSTVWSPYLNTQIQCIGNVQNRFLRFMSYKCNIILVPHSSYQPLLNTFNIQSLANRRKVNDLIFLFKLLNGFFFCPELLSFLNFSVPQVRTRSSIITTFYINNHKTNYALSAPINRMMAIVNDIQIEFFNFSPNSVDFFNSFVRKKMY</sequence>
<accession>A0A8R2D4M5</accession>
<dbReference type="PANTHER" id="PTHR33332">
    <property type="entry name" value="REVERSE TRANSCRIPTASE DOMAIN-CONTAINING PROTEIN"/>
    <property type="match status" value="1"/>
</dbReference>
<organism evidence="1 2">
    <name type="scientific">Acyrthosiphon pisum</name>
    <name type="common">Pea aphid</name>
    <dbReference type="NCBI Taxonomy" id="7029"/>
    <lineage>
        <taxon>Eukaryota</taxon>
        <taxon>Metazoa</taxon>
        <taxon>Ecdysozoa</taxon>
        <taxon>Arthropoda</taxon>
        <taxon>Hexapoda</taxon>
        <taxon>Insecta</taxon>
        <taxon>Pterygota</taxon>
        <taxon>Neoptera</taxon>
        <taxon>Paraneoptera</taxon>
        <taxon>Hemiptera</taxon>
        <taxon>Sternorrhyncha</taxon>
        <taxon>Aphidomorpha</taxon>
        <taxon>Aphidoidea</taxon>
        <taxon>Aphididae</taxon>
        <taxon>Macrosiphini</taxon>
        <taxon>Acyrthosiphon</taxon>
    </lineage>
</organism>
<dbReference type="Proteomes" id="UP000007819">
    <property type="component" value="Chromosome A1"/>
</dbReference>
<dbReference type="PRINTS" id="PR01345">
    <property type="entry name" value="CERVTRCPTASE"/>
</dbReference>
<reference evidence="1" key="2">
    <citation type="submission" date="2022-06" db="UniProtKB">
        <authorList>
            <consortium name="EnsemblMetazoa"/>
        </authorList>
    </citation>
    <scope>IDENTIFICATION</scope>
</reference>
<protein>
    <recommendedName>
        <fullName evidence="3">Reverse transcriptase domain-containing protein</fullName>
    </recommendedName>
</protein>
<dbReference type="OrthoDB" id="6615090at2759"/>
<dbReference type="GeneID" id="107883917"/>
<reference evidence="2" key="1">
    <citation type="submission" date="2010-06" db="EMBL/GenBank/DDBJ databases">
        <authorList>
            <person name="Jiang H."/>
            <person name="Abraham K."/>
            <person name="Ali S."/>
            <person name="Alsbrooks S.L."/>
            <person name="Anim B.N."/>
            <person name="Anosike U.S."/>
            <person name="Attaway T."/>
            <person name="Bandaranaike D.P."/>
            <person name="Battles P.K."/>
            <person name="Bell S.N."/>
            <person name="Bell A.V."/>
            <person name="Beltran B."/>
            <person name="Bickham C."/>
            <person name="Bustamante Y."/>
            <person name="Caleb T."/>
            <person name="Canada A."/>
            <person name="Cardenas V."/>
            <person name="Carter K."/>
            <person name="Chacko J."/>
            <person name="Chandrabose M.N."/>
            <person name="Chavez D."/>
            <person name="Chavez A."/>
            <person name="Chen L."/>
            <person name="Chu H.-S."/>
            <person name="Claassen K.J."/>
            <person name="Cockrell R."/>
            <person name="Collins M."/>
            <person name="Cooper J.A."/>
            <person name="Cree A."/>
            <person name="Curry S.M."/>
            <person name="Da Y."/>
            <person name="Dao M.D."/>
            <person name="Das B."/>
            <person name="Davila M.-L."/>
            <person name="Davy-Carroll L."/>
            <person name="Denson S."/>
            <person name="Dinh H."/>
            <person name="Ebong V.E."/>
            <person name="Edwards J.R."/>
            <person name="Egan A."/>
            <person name="El-Daye J."/>
            <person name="Escobedo L."/>
            <person name="Fernandez S."/>
            <person name="Fernando P.R."/>
            <person name="Flagg N."/>
            <person name="Forbes L.D."/>
            <person name="Fowler R.G."/>
            <person name="Fu Q."/>
            <person name="Gabisi R.A."/>
            <person name="Ganer J."/>
            <person name="Garbino Pronczuk A."/>
            <person name="Garcia R.M."/>
            <person name="Garner T."/>
            <person name="Garrett T.E."/>
            <person name="Gonzalez D.A."/>
            <person name="Hamid H."/>
            <person name="Hawkins E.S."/>
            <person name="Hirani K."/>
            <person name="Hogues M.E."/>
            <person name="Hollins B."/>
            <person name="Hsiao C.-H."/>
            <person name="Jabil R."/>
            <person name="James M.L."/>
            <person name="Jhangiani S.N."/>
            <person name="Johnson B."/>
            <person name="Johnson Q."/>
            <person name="Joshi V."/>
            <person name="Kalu J.B."/>
            <person name="Kam C."/>
            <person name="Kashfia A."/>
            <person name="Keebler J."/>
            <person name="Kisamo H."/>
            <person name="Kovar C.L."/>
            <person name="Lago L.A."/>
            <person name="Lai C.-Y."/>
            <person name="Laidlaw J."/>
            <person name="Lara F."/>
            <person name="Le T.-K."/>
            <person name="Lee S.L."/>
            <person name="Legall F.H."/>
            <person name="Lemon S.J."/>
            <person name="Lewis L.R."/>
            <person name="Li B."/>
            <person name="Liu Y."/>
            <person name="Liu Y.-S."/>
            <person name="Lopez J."/>
            <person name="Lozado R.J."/>
            <person name="Lu J."/>
            <person name="Madu R.C."/>
            <person name="Maheshwari M."/>
            <person name="Maheshwari R."/>
            <person name="Malloy K."/>
            <person name="Martinez E."/>
            <person name="Mathew T."/>
            <person name="Mercado I.C."/>
            <person name="Mercado C."/>
            <person name="Meyer B."/>
            <person name="Montgomery K."/>
            <person name="Morgan M.B."/>
            <person name="Munidasa M."/>
            <person name="Nazareth L.V."/>
            <person name="Nelson J."/>
            <person name="Ng B.M."/>
            <person name="Nguyen N.B."/>
            <person name="Nguyen P.Q."/>
            <person name="Nguyen T."/>
            <person name="Obregon M."/>
            <person name="Okwuonu G.O."/>
            <person name="Onwere C.G."/>
            <person name="Orozco G."/>
            <person name="Parra A."/>
            <person name="Patel S."/>
            <person name="Patil S."/>
            <person name="Perez A."/>
            <person name="Perez Y."/>
            <person name="Pham C."/>
            <person name="Primus E.L."/>
            <person name="Pu L.-L."/>
            <person name="Puazo M."/>
            <person name="Qin X."/>
            <person name="Quiroz J.B."/>
            <person name="Reese J."/>
            <person name="Richards S."/>
            <person name="Rives C.M."/>
            <person name="Robberts R."/>
            <person name="Ruiz S.J."/>
            <person name="Ruiz M.J."/>
            <person name="Santibanez J."/>
            <person name="Schneider B.W."/>
            <person name="Sisson I."/>
            <person name="Smith M."/>
            <person name="Sodergren E."/>
            <person name="Song X.-Z."/>
            <person name="Song B.B."/>
            <person name="Summersgill H."/>
            <person name="Thelus R."/>
            <person name="Thornton R.D."/>
            <person name="Trejos Z.Y."/>
            <person name="Usmani K."/>
            <person name="Vattathil S."/>
            <person name="Villasana D."/>
            <person name="Walker D.L."/>
            <person name="Wang S."/>
            <person name="Wang K."/>
            <person name="White C.S."/>
            <person name="Williams A.C."/>
            <person name="Williamson J."/>
            <person name="Wilson K."/>
            <person name="Woghiren I.O."/>
            <person name="Woodworth J.R."/>
            <person name="Worley K.C."/>
            <person name="Wright R.A."/>
            <person name="Wu W."/>
            <person name="Young L."/>
            <person name="Zhang L."/>
            <person name="Zhang J."/>
            <person name="Zhu Y."/>
            <person name="Muzny D.M."/>
            <person name="Weinstock G."/>
            <person name="Gibbs R.A."/>
        </authorList>
    </citation>
    <scope>NUCLEOTIDE SEQUENCE [LARGE SCALE GENOMIC DNA]</scope>
    <source>
        <strain evidence="2">LSR1</strain>
    </source>
</reference>
<evidence type="ECO:0008006" key="3">
    <source>
        <dbReference type="Google" id="ProtNLM"/>
    </source>
</evidence>
<dbReference type="AlphaFoldDB" id="A0A8R2D4M5"/>
<proteinExistence type="predicted"/>
<dbReference type="KEGG" id="api:107883917"/>
<name>A0A8R2D4M5_ACYPI</name>
<keyword evidence="2" id="KW-1185">Reference proteome</keyword>
<evidence type="ECO:0000313" key="2">
    <source>
        <dbReference type="Proteomes" id="UP000007819"/>
    </source>
</evidence>
<evidence type="ECO:0000313" key="1">
    <source>
        <dbReference type="EnsemblMetazoa" id="XP_016660388.1"/>
    </source>
</evidence>